<sequence>MINLMFPHSKYKRSLFNINCLRWPKKTKSHFKTCCHNETTHFQDCFYEPFIG</sequence>
<dbReference type="EMBL" id="GBXM01102044">
    <property type="protein sequence ID" value="JAH06533.1"/>
    <property type="molecule type" value="Transcribed_RNA"/>
</dbReference>
<evidence type="ECO:0000313" key="1">
    <source>
        <dbReference type="EMBL" id="JAH06533.1"/>
    </source>
</evidence>
<organism evidence="1">
    <name type="scientific">Anguilla anguilla</name>
    <name type="common">European freshwater eel</name>
    <name type="synonym">Muraena anguilla</name>
    <dbReference type="NCBI Taxonomy" id="7936"/>
    <lineage>
        <taxon>Eukaryota</taxon>
        <taxon>Metazoa</taxon>
        <taxon>Chordata</taxon>
        <taxon>Craniata</taxon>
        <taxon>Vertebrata</taxon>
        <taxon>Euteleostomi</taxon>
        <taxon>Actinopterygii</taxon>
        <taxon>Neopterygii</taxon>
        <taxon>Teleostei</taxon>
        <taxon>Anguilliformes</taxon>
        <taxon>Anguillidae</taxon>
        <taxon>Anguilla</taxon>
    </lineage>
</organism>
<reference evidence="1" key="2">
    <citation type="journal article" date="2015" name="Fish Shellfish Immunol.">
        <title>Early steps in the European eel (Anguilla anguilla)-Vibrio vulnificus interaction in the gills: Role of the RtxA13 toxin.</title>
        <authorList>
            <person name="Callol A."/>
            <person name="Pajuelo D."/>
            <person name="Ebbesson L."/>
            <person name="Teles M."/>
            <person name="MacKenzie S."/>
            <person name="Amaro C."/>
        </authorList>
    </citation>
    <scope>NUCLEOTIDE SEQUENCE</scope>
</reference>
<dbReference type="AlphaFoldDB" id="A0A0E9PRP2"/>
<protein>
    <submittedName>
        <fullName evidence="1">Uncharacterized protein</fullName>
    </submittedName>
</protein>
<reference evidence="1" key="1">
    <citation type="submission" date="2014-11" db="EMBL/GenBank/DDBJ databases">
        <authorList>
            <person name="Amaro Gonzalez C."/>
        </authorList>
    </citation>
    <scope>NUCLEOTIDE SEQUENCE</scope>
</reference>
<accession>A0A0E9PRP2</accession>
<name>A0A0E9PRP2_ANGAN</name>
<proteinExistence type="predicted"/>